<dbReference type="InterPro" id="IPR029787">
    <property type="entry name" value="Nucleotide_cyclase"/>
</dbReference>
<dbReference type="NCBIfam" id="TIGR00254">
    <property type="entry name" value="GGDEF"/>
    <property type="match status" value="1"/>
</dbReference>
<evidence type="ECO:0000259" key="1">
    <source>
        <dbReference type="PROSITE" id="PS50112"/>
    </source>
</evidence>
<dbReference type="CDD" id="cd01948">
    <property type="entry name" value="EAL"/>
    <property type="match status" value="1"/>
</dbReference>
<dbReference type="SMART" id="SM00267">
    <property type="entry name" value="GGDEF"/>
    <property type="match status" value="1"/>
</dbReference>
<dbReference type="CDD" id="cd00130">
    <property type="entry name" value="PAS"/>
    <property type="match status" value="2"/>
</dbReference>
<evidence type="ECO:0000259" key="4">
    <source>
        <dbReference type="PROSITE" id="PS50887"/>
    </source>
</evidence>
<feature type="domain" description="PAC" evidence="2">
    <location>
        <begin position="337"/>
        <end position="389"/>
    </location>
</feature>
<organism evidence="5 6">
    <name type="scientific">Roseateles oligotrophus</name>
    <dbReference type="NCBI Taxonomy" id="1769250"/>
    <lineage>
        <taxon>Bacteria</taxon>
        <taxon>Pseudomonadati</taxon>
        <taxon>Pseudomonadota</taxon>
        <taxon>Betaproteobacteria</taxon>
        <taxon>Burkholderiales</taxon>
        <taxon>Sphaerotilaceae</taxon>
        <taxon>Roseateles</taxon>
    </lineage>
</organism>
<dbReference type="Proteomes" id="UP001209701">
    <property type="component" value="Unassembled WGS sequence"/>
</dbReference>
<evidence type="ECO:0000259" key="3">
    <source>
        <dbReference type="PROSITE" id="PS50883"/>
    </source>
</evidence>
<dbReference type="InterPro" id="IPR052155">
    <property type="entry name" value="Biofilm_reg_signaling"/>
</dbReference>
<dbReference type="PROSITE" id="PS50112">
    <property type="entry name" value="PAS"/>
    <property type="match status" value="1"/>
</dbReference>
<feature type="domain" description="GGDEF" evidence="4">
    <location>
        <begin position="421"/>
        <end position="554"/>
    </location>
</feature>
<dbReference type="CDD" id="cd01949">
    <property type="entry name" value="GGDEF"/>
    <property type="match status" value="1"/>
</dbReference>
<feature type="domain" description="PAS" evidence="1">
    <location>
        <begin position="264"/>
        <end position="308"/>
    </location>
</feature>
<dbReference type="PROSITE" id="PS50887">
    <property type="entry name" value="GGDEF"/>
    <property type="match status" value="1"/>
</dbReference>
<dbReference type="Pfam" id="PF13426">
    <property type="entry name" value="PAS_9"/>
    <property type="match status" value="2"/>
</dbReference>
<dbReference type="InterPro" id="IPR035965">
    <property type="entry name" value="PAS-like_dom_sf"/>
</dbReference>
<feature type="domain" description="EAL" evidence="3">
    <location>
        <begin position="563"/>
        <end position="827"/>
    </location>
</feature>
<name>A0ABT2YJR0_9BURK</name>
<dbReference type="PROSITE" id="PS50113">
    <property type="entry name" value="PAC"/>
    <property type="match status" value="1"/>
</dbReference>
<dbReference type="InterPro" id="IPR000700">
    <property type="entry name" value="PAS-assoc_C"/>
</dbReference>
<dbReference type="InterPro" id="IPR001610">
    <property type="entry name" value="PAC"/>
</dbReference>
<dbReference type="Gene3D" id="3.20.20.450">
    <property type="entry name" value="EAL domain"/>
    <property type="match status" value="1"/>
</dbReference>
<dbReference type="InterPro" id="IPR000014">
    <property type="entry name" value="PAS"/>
</dbReference>
<dbReference type="RefSeq" id="WP_263572865.1">
    <property type="nucleotide sequence ID" value="NZ_JAJIRN010000009.1"/>
</dbReference>
<dbReference type="EMBL" id="JAJIRN010000009">
    <property type="protein sequence ID" value="MCV2370273.1"/>
    <property type="molecule type" value="Genomic_DNA"/>
</dbReference>
<dbReference type="PANTHER" id="PTHR44757">
    <property type="entry name" value="DIGUANYLATE CYCLASE DGCP"/>
    <property type="match status" value="1"/>
</dbReference>
<dbReference type="NCBIfam" id="TIGR00229">
    <property type="entry name" value="sensory_box"/>
    <property type="match status" value="2"/>
</dbReference>
<protein>
    <submittedName>
        <fullName evidence="5">EAL domain-containing protein</fullName>
    </submittedName>
</protein>
<evidence type="ECO:0000313" key="5">
    <source>
        <dbReference type="EMBL" id="MCV2370273.1"/>
    </source>
</evidence>
<comment type="caution">
    <text evidence="5">The sequence shown here is derived from an EMBL/GenBank/DDBJ whole genome shotgun (WGS) entry which is preliminary data.</text>
</comment>
<dbReference type="InterPro" id="IPR000160">
    <property type="entry name" value="GGDEF_dom"/>
</dbReference>
<keyword evidence="6" id="KW-1185">Reference proteome</keyword>
<dbReference type="SUPFAM" id="SSF55785">
    <property type="entry name" value="PYP-like sensor domain (PAS domain)"/>
    <property type="match status" value="2"/>
</dbReference>
<accession>A0ABT2YJR0</accession>
<dbReference type="SMART" id="SM00091">
    <property type="entry name" value="PAS"/>
    <property type="match status" value="3"/>
</dbReference>
<dbReference type="SMART" id="SM00052">
    <property type="entry name" value="EAL"/>
    <property type="match status" value="1"/>
</dbReference>
<dbReference type="SUPFAM" id="SSF55073">
    <property type="entry name" value="Nucleotide cyclase"/>
    <property type="match status" value="1"/>
</dbReference>
<gene>
    <name evidence="5" type="ORF">LNV07_19515</name>
</gene>
<dbReference type="PANTHER" id="PTHR44757:SF2">
    <property type="entry name" value="BIOFILM ARCHITECTURE MAINTENANCE PROTEIN MBAA"/>
    <property type="match status" value="1"/>
</dbReference>
<dbReference type="SUPFAM" id="SSF141868">
    <property type="entry name" value="EAL domain-like"/>
    <property type="match status" value="1"/>
</dbReference>
<dbReference type="InterPro" id="IPR001633">
    <property type="entry name" value="EAL_dom"/>
</dbReference>
<dbReference type="Gene3D" id="3.30.70.270">
    <property type="match status" value="1"/>
</dbReference>
<dbReference type="PROSITE" id="PS50883">
    <property type="entry name" value="EAL"/>
    <property type="match status" value="1"/>
</dbReference>
<sequence>MREQSCLPAHELLAALNLVRSWALPAYVLALDGRVLCWNKAVVDLTGVAAGQIEGGGSTGRAFGEQLEPAWVDARLLQLHLKGGAAAAESTRHEERWLVLPERRAEFFLVIDDSDIRAADGSLLAWLIVLRDLTAHARPGLRFKRIFESSPDPVWIIENNTFVDCNKAAVDILGYASREALLNTHPSQLSPSHQPDGLGSFEKAEQMMAQATARGLHRFEWVHRRADGSLFDAEVTLSRMEIGGSHAMYCSWRDISERKLAEQTVRLYATVFQHSSEAILITDAGNHIVAVNPALLRLTGYASEELLGCNPKVLAAGQTAPAVYIELWSALQAHGFWQGELWDRRKDGSVYAKWAAISVCKDALGKPLSYIASYTDISERKEAEARMSYLAHHDALTGLLNRLSLESRLEQALVSARRDAQDLAVVFIDMDRFKNINDTLGHHTGDQVLIEVARRLSEVLRESDIVARQGGDEFVIVLTRLESGLDALLVTQKLQQALSRPYELVGRFLHLTPSMGVSLFPTDGEAGEVLMRQADTAMYHAKELGRNNIQFFTADMSLRAQHRMEVERDLRLAVSLGQMELHYQPQFRGSDGALMGMEALVRWRHPERGLIPPLMFIGLAEETGVIEELGAWVLDEACRQLSHWRALGLGPSRMAVNLSVHQLRSPALLELVRSSLLKHQLPAEALELEITESAAMEQPEQAIARLRELRALGLALTLDDFGTGHSSLAYLKTLPVQCLKLDRSFVRDIDSGEGEKGADGGPGNGAAISAATLALAHTLGLIVVAEGVETEAQRAYLLRHGCDLLQGFLLGRPETPAHWERQWCVAGA</sequence>
<dbReference type="Pfam" id="PF00990">
    <property type="entry name" value="GGDEF"/>
    <property type="match status" value="1"/>
</dbReference>
<evidence type="ECO:0000313" key="6">
    <source>
        <dbReference type="Proteomes" id="UP001209701"/>
    </source>
</evidence>
<dbReference type="InterPro" id="IPR043128">
    <property type="entry name" value="Rev_trsase/Diguanyl_cyclase"/>
</dbReference>
<reference evidence="5 6" key="1">
    <citation type="submission" date="2021-11" db="EMBL/GenBank/DDBJ databases">
        <authorList>
            <person name="Liang Q."/>
            <person name="Mou H."/>
            <person name="Liu Z."/>
        </authorList>
    </citation>
    <scope>NUCLEOTIDE SEQUENCE [LARGE SCALE GENOMIC DNA]</scope>
    <source>
        <strain evidence="5 6">CHU3</strain>
    </source>
</reference>
<dbReference type="Gene3D" id="3.30.450.20">
    <property type="entry name" value="PAS domain"/>
    <property type="match status" value="3"/>
</dbReference>
<evidence type="ECO:0000259" key="2">
    <source>
        <dbReference type="PROSITE" id="PS50113"/>
    </source>
</evidence>
<proteinExistence type="predicted"/>
<dbReference type="SMART" id="SM00086">
    <property type="entry name" value="PAC"/>
    <property type="match status" value="2"/>
</dbReference>
<dbReference type="Pfam" id="PF00563">
    <property type="entry name" value="EAL"/>
    <property type="match status" value="1"/>
</dbReference>
<dbReference type="InterPro" id="IPR035919">
    <property type="entry name" value="EAL_sf"/>
</dbReference>